<evidence type="ECO:0000313" key="3">
    <source>
        <dbReference type="Proteomes" id="UP000061569"/>
    </source>
</evidence>
<dbReference type="STRING" id="69.GLE_5289"/>
<reference evidence="2 3" key="1">
    <citation type="submission" date="2015-11" db="EMBL/GenBank/DDBJ databases">
        <title>Genome sequences of Lysobacter enzymogenes strain C3 and Lysobacter antibioticus ATCC 29479.</title>
        <authorList>
            <person name="Kobayashi D.Y."/>
        </authorList>
    </citation>
    <scope>NUCLEOTIDE SEQUENCE [LARGE SCALE GENOMIC DNA]</scope>
    <source>
        <strain evidence="2 3">C3</strain>
    </source>
</reference>
<dbReference type="KEGG" id="lez:GLE_5289"/>
<dbReference type="Proteomes" id="UP000061569">
    <property type="component" value="Chromosome"/>
</dbReference>
<evidence type="ECO:0000256" key="1">
    <source>
        <dbReference type="SAM" id="SignalP"/>
    </source>
</evidence>
<proteinExistence type="predicted"/>
<feature type="signal peptide" evidence="1">
    <location>
        <begin position="1"/>
        <end position="23"/>
    </location>
</feature>
<sequence>MKRPSLRLALLLALAAATPPASALPPLRADLVDDATLAALNGRYFDAQMLVGLRVDLISSVATPQQGAAMASGSLLVLRDGAGFSVRSDARSQAAAGVGADASAAAASGAESVRMHGIGQLAQIAGDGNRLSNLAAIEFVDAAGLAAGAGGFNGRTHSDSAAGALRAQVTFLDGAAAVGVQAPGVSLQQRLDGGLGGIAQSGHIAGEGVAAGNRLQLQIATAPMTPQLGRELGLLQALAGLRGVPR</sequence>
<accession>A0A0S2DPP0</accession>
<evidence type="ECO:0000313" key="2">
    <source>
        <dbReference type="EMBL" id="ALN60630.1"/>
    </source>
</evidence>
<keyword evidence="1" id="KW-0732">Signal</keyword>
<dbReference type="OrthoDB" id="6023432at2"/>
<dbReference type="AlphaFoldDB" id="A0A0S2DPP0"/>
<gene>
    <name evidence="2" type="ORF">GLE_5289</name>
</gene>
<name>A0A0S2DPP0_LYSEN</name>
<protein>
    <submittedName>
        <fullName evidence="2">Uncharacterized protein</fullName>
    </submittedName>
</protein>
<dbReference type="EMBL" id="CP013140">
    <property type="protein sequence ID" value="ALN60630.1"/>
    <property type="molecule type" value="Genomic_DNA"/>
</dbReference>
<organism evidence="2 3">
    <name type="scientific">Lysobacter enzymogenes</name>
    <dbReference type="NCBI Taxonomy" id="69"/>
    <lineage>
        <taxon>Bacteria</taxon>
        <taxon>Pseudomonadati</taxon>
        <taxon>Pseudomonadota</taxon>
        <taxon>Gammaproteobacteria</taxon>
        <taxon>Lysobacterales</taxon>
        <taxon>Lysobacteraceae</taxon>
        <taxon>Lysobacter</taxon>
    </lineage>
</organism>
<dbReference type="PATRIC" id="fig|69.6.peg.5207"/>
<feature type="chain" id="PRO_5006595944" evidence="1">
    <location>
        <begin position="24"/>
        <end position="246"/>
    </location>
</feature>